<feature type="region of interest" description="Disordered" evidence="4">
    <location>
        <begin position="15"/>
        <end position="74"/>
    </location>
</feature>
<evidence type="ECO:0000256" key="2">
    <source>
        <dbReference type="ARBA" id="ARBA00022884"/>
    </source>
</evidence>
<gene>
    <name evidence="5" type="primary">NUDT16</name>
</gene>
<dbReference type="AlphaFoldDB" id="A0A8P0PQH1"/>
<dbReference type="InterPro" id="IPR015797">
    <property type="entry name" value="NUDIX_hydrolase-like_dom_sf"/>
</dbReference>
<dbReference type="OrthoDB" id="5950381at2759"/>
<dbReference type="PRINTS" id="PR01217">
    <property type="entry name" value="PRICHEXTENSN"/>
</dbReference>
<proteinExistence type="predicted"/>
<feature type="region of interest" description="Disordered" evidence="4">
    <location>
        <begin position="105"/>
        <end position="345"/>
    </location>
</feature>
<dbReference type="Gene3D" id="3.90.79.10">
    <property type="entry name" value="Nucleoside Triphosphate Pyrophosphohydrolase"/>
    <property type="match status" value="1"/>
</dbReference>
<feature type="compositionally biased region" description="Low complexity" evidence="4">
    <location>
        <begin position="248"/>
        <end position="271"/>
    </location>
</feature>
<evidence type="ECO:0000313" key="6">
    <source>
        <dbReference type="Proteomes" id="UP000002254"/>
    </source>
</evidence>
<reference evidence="5 6" key="1">
    <citation type="journal article" date="2005" name="Nature">
        <title>Genome sequence, comparative analysis and haplotype structure of the domestic dog.</title>
        <authorList>
            <consortium name="Broad Sequencing Platform"/>
            <person name="Lindblad-Toh K."/>
            <person name="Wade C.M."/>
            <person name="Mikkelsen T.S."/>
            <person name="Karlsson E.K."/>
            <person name="Jaffe D.B."/>
            <person name="Kamal M."/>
            <person name="Clamp M."/>
            <person name="Chang J.L."/>
            <person name="Kulbokas E.J. III"/>
            <person name="Zody M.C."/>
            <person name="Mauceli E."/>
            <person name="Xie X."/>
            <person name="Breen M."/>
            <person name="Wayne R.K."/>
            <person name="Ostrander E.A."/>
            <person name="Ponting C.P."/>
            <person name="Galibert F."/>
            <person name="Smith D.R."/>
            <person name="DeJong P.J."/>
            <person name="Kirkness E."/>
            <person name="Alvarez P."/>
            <person name="Biagi T."/>
            <person name="Brockman W."/>
            <person name="Butler J."/>
            <person name="Chin C.W."/>
            <person name="Cook A."/>
            <person name="Cuff J."/>
            <person name="Daly M.J."/>
            <person name="DeCaprio D."/>
            <person name="Gnerre S."/>
            <person name="Grabherr M."/>
            <person name="Kellis M."/>
            <person name="Kleber M."/>
            <person name="Bardeleben C."/>
            <person name="Goodstadt L."/>
            <person name="Heger A."/>
            <person name="Hitte C."/>
            <person name="Kim L."/>
            <person name="Koepfli K.P."/>
            <person name="Parker H.G."/>
            <person name="Pollinger J.P."/>
            <person name="Searle S.M."/>
            <person name="Sutter N.B."/>
            <person name="Thomas R."/>
            <person name="Webber C."/>
            <person name="Baldwin J."/>
            <person name="Abebe A."/>
            <person name="Abouelleil A."/>
            <person name="Aftuck L."/>
            <person name="Ait-Zahra M."/>
            <person name="Aldredge T."/>
            <person name="Allen N."/>
            <person name="An P."/>
            <person name="Anderson S."/>
            <person name="Antoine C."/>
            <person name="Arachchi H."/>
            <person name="Aslam A."/>
            <person name="Ayotte L."/>
            <person name="Bachantsang P."/>
            <person name="Barry A."/>
            <person name="Bayul T."/>
            <person name="Benamara M."/>
            <person name="Berlin A."/>
            <person name="Bessette D."/>
            <person name="Blitshteyn B."/>
            <person name="Bloom T."/>
            <person name="Blye J."/>
            <person name="Boguslavskiy L."/>
            <person name="Bonnet C."/>
            <person name="Boukhgalter B."/>
            <person name="Brown A."/>
            <person name="Cahill P."/>
            <person name="Calixte N."/>
            <person name="Camarata J."/>
            <person name="Cheshatsang Y."/>
            <person name="Chu J."/>
            <person name="Citroen M."/>
            <person name="Collymore A."/>
            <person name="Cooke P."/>
            <person name="Dawoe T."/>
            <person name="Daza R."/>
            <person name="Decktor K."/>
            <person name="DeGray S."/>
            <person name="Dhargay N."/>
            <person name="Dooley K."/>
            <person name="Dooley K."/>
            <person name="Dorje P."/>
            <person name="Dorjee K."/>
            <person name="Dorris L."/>
            <person name="Duffey N."/>
            <person name="Dupes A."/>
            <person name="Egbiremolen O."/>
            <person name="Elong R."/>
            <person name="Falk J."/>
            <person name="Farina A."/>
            <person name="Faro S."/>
            <person name="Ferguson D."/>
            <person name="Ferreira P."/>
            <person name="Fisher S."/>
            <person name="FitzGerald M."/>
            <person name="Foley K."/>
            <person name="Foley C."/>
            <person name="Franke A."/>
            <person name="Friedrich D."/>
            <person name="Gage D."/>
            <person name="Garber M."/>
            <person name="Gearin G."/>
            <person name="Giannoukos G."/>
            <person name="Goode T."/>
            <person name="Goyette A."/>
            <person name="Graham J."/>
            <person name="Grandbois E."/>
            <person name="Gyaltsen K."/>
            <person name="Hafez N."/>
            <person name="Hagopian D."/>
            <person name="Hagos B."/>
            <person name="Hall J."/>
            <person name="Healy C."/>
            <person name="Hegarty R."/>
            <person name="Honan T."/>
            <person name="Horn A."/>
            <person name="Houde N."/>
            <person name="Hughes L."/>
            <person name="Hunnicutt L."/>
            <person name="Husby M."/>
            <person name="Jester B."/>
            <person name="Jones C."/>
            <person name="Kamat A."/>
            <person name="Kanga B."/>
            <person name="Kells C."/>
            <person name="Khazanovich D."/>
            <person name="Kieu A.C."/>
            <person name="Kisner P."/>
            <person name="Kumar M."/>
            <person name="Lance K."/>
            <person name="Landers T."/>
            <person name="Lara M."/>
            <person name="Lee W."/>
            <person name="Leger J.P."/>
            <person name="Lennon N."/>
            <person name="Leuper L."/>
            <person name="LeVine S."/>
            <person name="Liu J."/>
            <person name="Liu X."/>
            <person name="Lokyitsang Y."/>
            <person name="Lokyitsang T."/>
            <person name="Lui A."/>
            <person name="Macdonald J."/>
            <person name="Major J."/>
            <person name="Marabella R."/>
            <person name="Maru K."/>
            <person name="Matthews C."/>
            <person name="McDonough S."/>
            <person name="Mehta T."/>
            <person name="Meldrim J."/>
            <person name="Melnikov A."/>
            <person name="Meneus L."/>
            <person name="Mihalev A."/>
            <person name="Mihova T."/>
            <person name="Miller K."/>
            <person name="Mittelman R."/>
            <person name="Mlenga V."/>
            <person name="Mulrain L."/>
            <person name="Munson G."/>
            <person name="Navidi A."/>
            <person name="Naylor J."/>
            <person name="Nguyen T."/>
            <person name="Nguyen N."/>
            <person name="Nguyen C."/>
            <person name="Nguyen T."/>
            <person name="Nicol R."/>
            <person name="Norbu N."/>
            <person name="Norbu C."/>
            <person name="Novod N."/>
            <person name="Nyima T."/>
            <person name="Olandt P."/>
            <person name="O'Neill B."/>
            <person name="O'Neill K."/>
            <person name="Osman S."/>
            <person name="Oyono L."/>
            <person name="Patti C."/>
            <person name="Perrin D."/>
            <person name="Phunkhang P."/>
            <person name="Pierre F."/>
            <person name="Priest M."/>
            <person name="Rachupka A."/>
            <person name="Raghuraman S."/>
            <person name="Rameau R."/>
            <person name="Ray V."/>
            <person name="Raymond C."/>
            <person name="Rege F."/>
            <person name="Rise C."/>
            <person name="Rogers J."/>
            <person name="Rogov P."/>
            <person name="Sahalie J."/>
            <person name="Settipalli S."/>
            <person name="Sharpe T."/>
            <person name="Shea T."/>
            <person name="Sheehan M."/>
            <person name="Sherpa N."/>
            <person name="Shi J."/>
            <person name="Shih D."/>
            <person name="Sloan J."/>
            <person name="Smith C."/>
            <person name="Sparrow T."/>
            <person name="Stalker J."/>
            <person name="Stange-Thomann N."/>
            <person name="Stavropoulos S."/>
            <person name="Stone C."/>
            <person name="Stone S."/>
            <person name="Sykes S."/>
            <person name="Tchuinga P."/>
            <person name="Tenzing P."/>
            <person name="Tesfaye S."/>
            <person name="Thoulutsang D."/>
            <person name="Thoulutsang Y."/>
            <person name="Topham K."/>
            <person name="Topping I."/>
            <person name="Tsamla T."/>
            <person name="Vassiliev H."/>
            <person name="Venkataraman V."/>
            <person name="Vo A."/>
            <person name="Wangchuk T."/>
            <person name="Wangdi T."/>
            <person name="Weiand M."/>
            <person name="Wilkinson J."/>
            <person name="Wilson A."/>
            <person name="Yadav S."/>
            <person name="Yang S."/>
            <person name="Yang X."/>
            <person name="Young G."/>
            <person name="Yu Q."/>
            <person name="Zainoun J."/>
            <person name="Zembek L."/>
            <person name="Zimmer A."/>
            <person name="Lander E.S."/>
        </authorList>
    </citation>
    <scope>NUCLEOTIDE SEQUENCE [LARGE SCALE GENOMIC DNA]</scope>
    <source>
        <strain evidence="5">Boxer</strain>
    </source>
</reference>
<feature type="compositionally biased region" description="Basic and acidic residues" evidence="4">
    <location>
        <begin position="108"/>
        <end position="123"/>
    </location>
</feature>
<dbReference type="PANTHER" id="PTHR31699:SF5">
    <property type="entry name" value="U8 SNORNA-DECAPPING ENZYME"/>
    <property type="match status" value="1"/>
</dbReference>
<evidence type="ECO:0000256" key="1">
    <source>
        <dbReference type="ARBA" id="ARBA00004123"/>
    </source>
</evidence>
<dbReference type="InterPro" id="IPR054754">
    <property type="entry name" value="NudT16"/>
</dbReference>
<sequence>TSANLQALLRVTAGLSDPPAASPAGTSASGGWSGRGCGRRPQRGGEQFPKGWQAGRAVSATGTVGQAENAPGSEALSWSHWLSPWWRRVFHAALEGAGPIFKGLLRQPGEKSGPKLWEGHDSPPEGGSKSPSERPARTSAGAAPPPPPRAAPAPAPGLGPRPRPPRRGHCDPSVTRRVRPAPGPPATPSTRPAPPRAQPGPGSRLPPDSRGRRRRRHRPAPAGPAPVGCRLPPAPCALGTAARGHGRGPQAGAAGRPGAGARLAARVPRAALRARPRAAVRPHPAALRRPGETRRPAPSPPSPSPSLALPSPPLPPAFPSLRPGDPGPGAPGRPRLRPPQMQMRFDGRLGFPGGLVNLQDGSLEAGLRRELSEELGEAAAHVPLERADYRSSHAAPGPRVVAHFYAKQLTLEQLLAVEKGAPRAKDHGLEVLGLVRVPLYTLRDGVGGLPAFLENSFIGAAKEQLLEALQDLELVEPGSLTAHKISLPH</sequence>
<accession>A0A8P0PQH1</accession>
<feature type="compositionally biased region" description="Low complexity" evidence="4">
    <location>
        <begin position="18"/>
        <end position="30"/>
    </location>
</feature>
<dbReference type="GO" id="GO:0003723">
    <property type="term" value="F:RNA binding"/>
    <property type="evidence" value="ECO:0007669"/>
    <property type="project" value="UniProtKB-KW"/>
</dbReference>
<dbReference type="SUPFAM" id="SSF55811">
    <property type="entry name" value="Nudix"/>
    <property type="match status" value="1"/>
</dbReference>
<name>A0A8P0PQH1_CANLF</name>
<evidence type="ECO:0000313" key="5">
    <source>
        <dbReference type="Ensembl" id="ENSCAFP00000073423.1"/>
    </source>
</evidence>
<reference evidence="5" key="2">
    <citation type="submission" date="2025-08" db="UniProtKB">
        <authorList>
            <consortium name="Ensembl"/>
        </authorList>
    </citation>
    <scope>IDENTIFICATION</scope>
</reference>
<dbReference type="Proteomes" id="UP000002254">
    <property type="component" value="Chromosome 23"/>
</dbReference>
<feature type="compositionally biased region" description="Pro residues" evidence="4">
    <location>
        <begin position="297"/>
        <end position="318"/>
    </location>
</feature>
<keyword evidence="3" id="KW-0539">Nucleus</keyword>
<evidence type="ECO:0000256" key="3">
    <source>
        <dbReference type="ARBA" id="ARBA00023242"/>
    </source>
</evidence>
<dbReference type="FunCoup" id="A0A8P0PQH1">
    <property type="interactions" value="4"/>
</dbReference>
<feature type="compositionally biased region" description="Low complexity" evidence="4">
    <location>
        <begin position="199"/>
        <end position="208"/>
    </location>
</feature>
<feature type="compositionally biased region" description="Pro residues" evidence="4">
    <location>
        <begin position="143"/>
        <end position="162"/>
    </location>
</feature>
<protein>
    <submittedName>
        <fullName evidence="5">Nudix hydrolase 16</fullName>
    </submittedName>
</protein>
<keyword evidence="2" id="KW-0694">RNA-binding</keyword>
<dbReference type="Ensembl" id="ENSCAFT00000107577.1">
    <property type="protein sequence ID" value="ENSCAFP00000073423.1"/>
    <property type="gene ID" value="ENSCAFG00000054975.1"/>
</dbReference>
<dbReference type="PANTHER" id="PTHR31699">
    <property type="entry name" value="NUDIX T16 FAMILY MEMBER"/>
    <property type="match status" value="1"/>
</dbReference>
<dbReference type="GO" id="GO:0005634">
    <property type="term" value="C:nucleus"/>
    <property type="evidence" value="ECO:0007669"/>
    <property type="project" value="UniProtKB-SubCell"/>
</dbReference>
<comment type="subcellular location">
    <subcellularLocation>
        <location evidence="1">Nucleus</location>
    </subcellularLocation>
</comment>
<dbReference type="Pfam" id="PF22327">
    <property type="entry name" value="Nudt16-like"/>
    <property type="match status" value="1"/>
</dbReference>
<feature type="compositionally biased region" description="Pro residues" evidence="4">
    <location>
        <begin position="181"/>
        <end position="198"/>
    </location>
</feature>
<evidence type="ECO:0000256" key="4">
    <source>
        <dbReference type="SAM" id="MobiDB-lite"/>
    </source>
</evidence>
<organism evidence="5 6">
    <name type="scientific">Canis lupus familiaris</name>
    <name type="common">Dog</name>
    <name type="synonym">Canis familiaris</name>
    <dbReference type="NCBI Taxonomy" id="9615"/>
    <lineage>
        <taxon>Eukaryota</taxon>
        <taxon>Metazoa</taxon>
        <taxon>Chordata</taxon>
        <taxon>Craniata</taxon>
        <taxon>Vertebrata</taxon>
        <taxon>Euteleostomi</taxon>
        <taxon>Mammalia</taxon>
        <taxon>Eutheria</taxon>
        <taxon>Laurasiatheria</taxon>
        <taxon>Carnivora</taxon>
        <taxon>Caniformia</taxon>
        <taxon>Canidae</taxon>
        <taxon>Canis</taxon>
    </lineage>
</organism>